<dbReference type="Gene3D" id="3.40.50.720">
    <property type="entry name" value="NAD(P)-binding Rossmann-like Domain"/>
    <property type="match status" value="1"/>
</dbReference>
<accession>A0ABM1RF38</accession>
<evidence type="ECO:0000256" key="1">
    <source>
        <dbReference type="SAM" id="Phobius"/>
    </source>
</evidence>
<sequence>MAAIYSLFLFFFIITLLIILALIVRPISVKIPIKSRHVFITGGSSGIGLALAHRAAAEGARVSILARSTDKLDEAKRSVQLATGIEVATFSADVRDFDAVSKAVDESGPIDVLIVNQGVFIGKELEKQSHEEVKLMIDVNLVGSFNVIIAALPAMKASREGRGPASISLVSSQAGQVSTVTLHIQRASLGFRD</sequence>
<dbReference type="PANTHER" id="PTHR43550:SF3">
    <property type="entry name" value="3-KETODIHYDROSPHINGOSINE REDUCTASE"/>
    <property type="match status" value="1"/>
</dbReference>
<gene>
    <name evidence="3" type="primary">LOC104770278</name>
</gene>
<dbReference type="GeneID" id="104770278"/>
<evidence type="ECO:0000313" key="3">
    <source>
        <dbReference type="RefSeq" id="XP_019097626.1"/>
    </source>
</evidence>
<dbReference type="PRINTS" id="PR00081">
    <property type="entry name" value="GDHRDH"/>
</dbReference>
<keyword evidence="1" id="KW-0472">Membrane</keyword>
<keyword evidence="2" id="KW-1185">Reference proteome</keyword>
<dbReference type="SUPFAM" id="SSF51735">
    <property type="entry name" value="NAD(P)-binding Rossmann-fold domains"/>
    <property type="match status" value="1"/>
</dbReference>
<keyword evidence="1" id="KW-1133">Transmembrane helix</keyword>
<protein>
    <submittedName>
        <fullName evidence="3">3-dehydrosphinganine reductase TSC10B-like isoform X2</fullName>
    </submittedName>
</protein>
<dbReference type="Pfam" id="PF00106">
    <property type="entry name" value="adh_short"/>
    <property type="match status" value="1"/>
</dbReference>
<organism evidence="2 3">
    <name type="scientific">Camelina sativa</name>
    <name type="common">False flax</name>
    <name type="synonym">Myagrum sativum</name>
    <dbReference type="NCBI Taxonomy" id="90675"/>
    <lineage>
        <taxon>Eukaryota</taxon>
        <taxon>Viridiplantae</taxon>
        <taxon>Streptophyta</taxon>
        <taxon>Embryophyta</taxon>
        <taxon>Tracheophyta</taxon>
        <taxon>Spermatophyta</taxon>
        <taxon>Magnoliopsida</taxon>
        <taxon>eudicotyledons</taxon>
        <taxon>Gunneridae</taxon>
        <taxon>Pentapetalae</taxon>
        <taxon>rosids</taxon>
        <taxon>malvids</taxon>
        <taxon>Brassicales</taxon>
        <taxon>Brassicaceae</taxon>
        <taxon>Camelineae</taxon>
        <taxon>Camelina</taxon>
    </lineage>
</organism>
<proteinExistence type="predicted"/>
<dbReference type="RefSeq" id="XP_019097626.1">
    <property type="nucleotide sequence ID" value="XM_019242081.1"/>
</dbReference>
<feature type="transmembrane region" description="Helical" evidence="1">
    <location>
        <begin position="6"/>
        <end position="24"/>
    </location>
</feature>
<reference evidence="2" key="1">
    <citation type="journal article" date="2014" name="Nat. Commun.">
        <title>The emerging biofuel crop Camelina sativa retains a highly undifferentiated hexaploid genome structure.</title>
        <authorList>
            <person name="Kagale S."/>
            <person name="Koh C."/>
            <person name="Nixon J."/>
            <person name="Bollina V."/>
            <person name="Clarke W.E."/>
            <person name="Tuteja R."/>
            <person name="Spillane C."/>
            <person name="Robinson S.J."/>
            <person name="Links M.G."/>
            <person name="Clarke C."/>
            <person name="Higgins E.E."/>
            <person name="Huebert T."/>
            <person name="Sharpe A.G."/>
            <person name="Parkin I.A."/>
        </authorList>
    </citation>
    <scope>NUCLEOTIDE SEQUENCE [LARGE SCALE GENOMIC DNA]</scope>
    <source>
        <strain evidence="2">cv. DH55</strain>
    </source>
</reference>
<name>A0ABM1RF38_CAMSA</name>
<dbReference type="InterPro" id="IPR036291">
    <property type="entry name" value="NAD(P)-bd_dom_sf"/>
</dbReference>
<keyword evidence="1" id="KW-0812">Transmembrane</keyword>
<dbReference type="InterPro" id="IPR002347">
    <property type="entry name" value="SDR_fam"/>
</dbReference>
<dbReference type="Proteomes" id="UP000694864">
    <property type="component" value="Chromosome 20"/>
</dbReference>
<reference evidence="3" key="2">
    <citation type="submission" date="2025-08" db="UniProtKB">
        <authorList>
            <consortium name="RefSeq"/>
        </authorList>
    </citation>
    <scope>IDENTIFICATION</scope>
    <source>
        <tissue evidence="3">Leaf</tissue>
    </source>
</reference>
<dbReference type="PANTHER" id="PTHR43550">
    <property type="entry name" value="3-KETODIHYDROSPHINGOSINE REDUCTASE"/>
    <property type="match status" value="1"/>
</dbReference>
<evidence type="ECO:0000313" key="2">
    <source>
        <dbReference type="Proteomes" id="UP000694864"/>
    </source>
</evidence>